<sequence>MSSFLLFVCSNNEHAIDSLYGGKLAHLRSGIRKLADSQPTMMQWVPIPGNERTDTLCKVWRRM</sequence>
<accession>A0A0B7AWA2</accession>
<evidence type="ECO:0000313" key="1">
    <source>
        <dbReference type="EMBL" id="CEK84316.1"/>
    </source>
</evidence>
<gene>
    <name evidence="1" type="primary">ORF141993</name>
</gene>
<reference evidence="1" key="1">
    <citation type="submission" date="2014-12" db="EMBL/GenBank/DDBJ databases">
        <title>Insight into the proteome of Arion vulgaris.</title>
        <authorList>
            <person name="Aradska J."/>
            <person name="Bulat T."/>
            <person name="Smidak R."/>
            <person name="Sarate P."/>
            <person name="Gangsoo J."/>
            <person name="Sialana F."/>
            <person name="Bilban M."/>
            <person name="Lubec G."/>
        </authorList>
    </citation>
    <scope>NUCLEOTIDE SEQUENCE</scope>
    <source>
        <tissue evidence="1">Skin</tissue>
    </source>
</reference>
<dbReference type="AlphaFoldDB" id="A0A0B7AWA2"/>
<evidence type="ECO:0008006" key="2">
    <source>
        <dbReference type="Google" id="ProtNLM"/>
    </source>
</evidence>
<dbReference type="EMBL" id="HACG01037451">
    <property type="protein sequence ID" value="CEK84316.1"/>
    <property type="molecule type" value="Transcribed_RNA"/>
</dbReference>
<organism evidence="1">
    <name type="scientific">Arion vulgaris</name>
    <dbReference type="NCBI Taxonomy" id="1028688"/>
    <lineage>
        <taxon>Eukaryota</taxon>
        <taxon>Metazoa</taxon>
        <taxon>Spiralia</taxon>
        <taxon>Lophotrochozoa</taxon>
        <taxon>Mollusca</taxon>
        <taxon>Gastropoda</taxon>
        <taxon>Heterobranchia</taxon>
        <taxon>Euthyneura</taxon>
        <taxon>Panpulmonata</taxon>
        <taxon>Eupulmonata</taxon>
        <taxon>Stylommatophora</taxon>
        <taxon>Helicina</taxon>
        <taxon>Arionoidea</taxon>
        <taxon>Arionidae</taxon>
        <taxon>Arion</taxon>
    </lineage>
</organism>
<name>A0A0B7AWA2_9EUPU</name>
<protein>
    <recommendedName>
        <fullName evidence="2">RNase H type-1 domain-containing protein</fullName>
    </recommendedName>
</protein>
<proteinExistence type="predicted"/>